<dbReference type="InterPro" id="IPR050556">
    <property type="entry name" value="Type_II_TA_system_RNase"/>
</dbReference>
<dbReference type="GO" id="GO:0000287">
    <property type="term" value="F:magnesium ion binding"/>
    <property type="evidence" value="ECO:0007669"/>
    <property type="project" value="UniProtKB-UniRule"/>
</dbReference>
<dbReference type="InterPro" id="IPR002716">
    <property type="entry name" value="PIN_dom"/>
</dbReference>
<dbReference type="EMBL" id="WLZY01000001">
    <property type="protein sequence ID" value="NDL55615.1"/>
    <property type="molecule type" value="Genomic_DNA"/>
</dbReference>
<proteinExistence type="inferred from homology"/>
<keyword evidence="4 8" id="KW-0479">Metal-binding</keyword>
<evidence type="ECO:0000256" key="3">
    <source>
        <dbReference type="ARBA" id="ARBA00022722"/>
    </source>
</evidence>
<dbReference type="Pfam" id="PF01850">
    <property type="entry name" value="PIN"/>
    <property type="match status" value="1"/>
</dbReference>
<dbReference type="SUPFAM" id="SSF88723">
    <property type="entry name" value="PIN domain-like"/>
    <property type="match status" value="1"/>
</dbReference>
<feature type="domain" description="PIN" evidence="9">
    <location>
        <begin position="2"/>
        <end position="112"/>
    </location>
</feature>
<evidence type="ECO:0000256" key="4">
    <source>
        <dbReference type="ARBA" id="ARBA00022723"/>
    </source>
</evidence>
<feature type="binding site" evidence="8">
    <location>
        <position position="5"/>
    </location>
    <ligand>
        <name>Mg(2+)</name>
        <dbReference type="ChEBI" id="CHEBI:18420"/>
    </ligand>
</feature>
<dbReference type="InterPro" id="IPR029060">
    <property type="entry name" value="PIN-like_dom_sf"/>
</dbReference>
<evidence type="ECO:0000256" key="8">
    <source>
        <dbReference type="HAMAP-Rule" id="MF_00265"/>
    </source>
</evidence>
<evidence type="ECO:0000256" key="5">
    <source>
        <dbReference type="ARBA" id="ARBA00022801"/>
    </source>
</evidence>
<protein>
    <recommendedName>
        <fullName evidence="8">Ribonuclease VapC</fullName>
        <shortName evidence="8">RNase VapC</shortName>
        <ecNumber evidence="8">3.1.-.-</ecNumber>
    </recommendedName>
    <alternativeName>
        <fullName evidence="8">Toxin VapC</fullName>
    </alternativeName>
</protein>
<keyword evidence="2 8" id="KW-1277">Toxin-antitoxin system</keyword>
<evidence type="ECO:0000259" key="9">
    <source>
        <dbReference type="Pfam" id="PF01850"/>
    </source>
</evidence>
<dbReference type="AlphaFoldDB" id="A0A7K3LXA2"/>
<reference evidence="10 11" key="1">
    <citation type="submission" date="2019-11" db="EMBL/GenBank/DDBJ databases">
        <authorList>
            <person name="Li X.-J."/>
            <person name="Feng X.-M."/>
        </authorList>
    </citation>
    <scope>NUCLEOTIDE SEQUENCE [LARGE SCALE GENOMIC DNA]</scope>
    <source>
        <strain evidence="10 11">XMNu-373</strain>
    </source>
</reference>
<keyword evidence="3 8" id="KW-0540">Nuclease</keyword>
<dbReference type="Gene3D" id="3.40.50.1010">
    <property type="entry name" value="5'-nuclease"/>
    <property type="match status" value="1"/>
</dbReference>
<evidence type="ECO:0000256" key="2">
    <source>
        <dbReference type="ARBA" id="ARBA00022649"/>
    </source>
</evidence>
<dbReference type="PANTHER" id="PTHR33653:SF1">
    <property type="entry name" value="RIBONUCLEASE VAPC2"/>
    <property type="match status" value="1"/>
</dbReference>
<dbReference type="GO" id="GO:0090729">
    <property type="term" value="F:toxin activity"/>
    <property type="evidence" value="ECO:0007669"/>
    <property type="project" value="UniProtKB-KW"/>
</dbReference>
<dbReference type="PANTHER" id="PTHR33653">
    <property type="entry name" value="RIBONUCLEASE VAPC2"/>
    <property type="match status" value="1"/>
</dbReference>
<dbReference type="HAMAP" id="MF_00265">
    <property type="entry name" value="VapC_Nob1"/>
    <property type="match status" value="1"/>
</dbReference>
<dbReference type="Proteomes" id="UP000460435">
    <property type="component" value="Unassembled WGS sequence"/>
</dbReference>
<feature type="binding site" evidence="8">
    <location>
        <position position="92"/>
    </location>
    <ligand>
        <name>Mg(2+)</name>
        <dbReference type="ChEBI" id="CHEBI:18420"/>
    </ligand>
</feature>
<keyword evidence="8" id="KW-0800">Toxin</keyword>
<comment type="similarity">
    <text evidence="7 8">Belongs to the PINc/VapC protein family.</text>
</comment>
<dbReference type="GO" id="GO:0016787">
    <property type="term" value="F:hydrolase activity"/>
    <property type="evidence" value="ECO:0007669"/>
    <property type="project" value="UniProtKB-KW"/>
</dbReference>
<accession>A0A7K3LXA2</accession>
<dbReference type="CDD" id="cd18741">
    <property type="entry name" value="PIN_VapC4-5_FitB-like"/>
    <property type="match status" value="1"/>
</dbReference>
<sequence length="128" mass="14074">MILIDSDVLIAHLRGLDVARAWLLDARAAGPLMISAVSVAELTGGMRSAERREVWALFGALRIEPVTEMIARRAGEFMRQHRRSHSGIELADYLIAATADVRGLELATLNIRHYPMFEGLAAPFPLPA</sequence>
<comment type="function">
    <text evidence="8">Toxic component of a toxin-antitoxin (TA) system. An RNase.</text>
</comment>
<name>A0A7K3LXA2_9ACTN</name>
<evidence type="ECO:0000313" key="10">
    <source>
        <dbReference type="EMBL" id="NDL55615.1"/>
    </source>
</evidence>
<comment type="cofactor">
    <cofactor evidence="1 8">
        <name>Mg(2+)</name>
        <dbReference type="ChEBI" id="CHEBI:18420"/>
    </cofactor>
</comment>
<dbReference type="EC" id="3.1.-.-" evidence="8"/>
<dbReference type="RefSeq" id="WP_162448309.1">
    <property type="nucleotide sequence ID" value="NZ_WLZY01000001.1"/>
</dbReference>
<dbReference type="GO" id="GO:0004540">
    <property type="term" value="F:RNA nuclease activity"/>
    <property type="evidence" value="ECO:0007669"/>
    <property type="project" value="InterPro"/>
</dbReference>
<evidence type="ECO:0000256" key="1">
    <source>
        <dbReference type="ARBA" id="ARBA00001946"/>
    </source>
</evidence>
<evidence type="ECO:0000256" key="6">
    <source>
        <dbReference type="ARBA" id="ARBA00022842"/>
    </source>
</evidence>
<keyword evidence="6 8" id="KW-0460">Magnesium</keyword>
<gene>
    <name evidence="8" type="primary">vapC</name>
    <name evidence="10" type="ORF">F7O44_00855</name>
</gene>
<evidence type="ECO:0000256" key="7">
    <source>
        <dbReference type="ARBA" id="ARBA00038093"/>
    </source>
</evidence>
<keyword evidence="5 8" id="KW-0378">Hydrolase</keyword>
<organism evidence="10 11">
    <name type="scientific">Phytoactinopolyspora mesophila</name>
    <dbReference type="NCBI Taxonomy" id="2650750"/>
    <lineage>
        <taxon>Bacteria</taxon>
        <taxon>Bacillati</taxon>
        <taxon>Actinomycetota</taxon>
        <taxon>Actinomycetes</taxon>
        <taxon>Jiangellales</taxon>
        <taxon>Jiangellaceae</taxon>
        <taxon>Phytoactinopolyspora</taxon>
    </lineage>
</organism>
<evidence type="ECO:0000313" key="11">
    <source>
        <dbReference type="Proteomes" id="UP000460435"/>
    </source>
</evidence>
<keyword evidence="11" id="KW-1185">Reference proteome</keyword>
<dbReference type="InterPro" id="IPR022907">
    <property type="entry name" value="VapC_family"/>
</dbReference>
<comment type="caution">
    <text evidence="10">The sequence shown here is derived from an EMBL/GenBank/DDBJ whole genome shotgun (WGS) entry which is preliminary data.</text>
</comment>